<accession>A0A5E7G3E2</accession>
<dbReference type="InterPro" id="IPR020846">
    <property type="entry name" value="MFS_dom"/>
</dbReference>
<feature type="transmembrane region" description="Helical" evidence="7">
    <location>
        <begin position="413"/>
        <end position="433"/>
    </location>
</feature>
<feature type="transmembrane region" description="Helical" evidence="7">
    <location>
        <begin position="120"/>
        <end position="145"/>
    </location>
</feature>
<keyword evidence="3 7" id="KW-0812">Transmembrane</keyword>
<organism evidence="9 10">
    <name type="scientific">Pseudomonas fluorescens</name>
    <dbReference type="NCBI Taxonomy" id="294"/>
    <lineage>
        <taxon>Bacteria</taxon>
        <taxon>Pseudomonadati</taxon>
        <taxon>Pseudomonadota</taxon>
        <taxon>Gammaproteobacteria</taxon>
        <taxon>Pseudomonadales</taxon>
        <taxon>Pseudomonadaceae</taxon>
        <taxon>Pseudomonas</taxon>
    </lineage>
</organism>
<dbReference type="InterPro" id="IPR011701">
    <property type="entry name" value="MFS"/>
</dbReference>
<name>A0A5E7G3E2_PSEFL</name>
<feature type="transmembrane region" description="Helical" evidence="7">
    <location>
        <begin position="63"/>
        <end position="83"/>
    </location>
</feature>
<evidence type="ECO:0000313" key="9">
    <source>
        <dbReference type="EMBL" id="VVO46085.1"/>
    </source>
</evidence>
<dbReference type="InterPro" id="IPR036259">
    <property type="entry name" value="MFS_trans_sf"/>
</dbReference>
<comment type="subcellular location">
    <subcellularLocation>
        <location evidence="1">Membrane</location>
        <topology evidence="1">Multi-pass membrane protein</topology>
    </subcellularLocation>
</comment>
<evidence type="ECO:0000313" key="10">
    <source>
        <dbReference type="Proteomes" id="UP000385207"/>
    </source>
</evidence>
<dbReference type="PANTHER" id="PTHR43791">
    <property type="entry name" value="PERMEASE-RELATED"/>
    <property type="match status" value="1"/>
</dbReference>
<feature type="transmembrane region" description="Helical" evidence="7">
    <location>
        <begin position="256"/>
        <end position="277"/>
    </location>
</feature>
<keyword evidence="2" id="KW-0813">Transport</keyword>
<sequence length="444" mass="48144">MKVTYDVPAAIGDAESATQRVYRKIIWRVVPFIFVCYIVNQLDRLNISFAKLRFMHDIGLSDMAYGFGAGLFFIGYVIFEVPSNLYLQRVGGRATFIRILLLWGSVSAAMAFVRTPGELYLARFVLGAAEAGFVPGVILYLTYWFPSAYRARIMSMFFMAITFAGMLGGPLSGWILNSFTDVGGLKDWQWLFIIEGLPAVLLGCIAYFCLADRPDDAKWLTDNEKQIVRDDLLADTKARPVAAEHALMGAVRNPKVYIAGLVYFSIIAGNNAMQIWMPTVIKDFGVDNMLTIGMVSSLPYVVGAIAMYLMSRHSDRRMERRWHVAIALLVAAASYALLGNFSTSPVVAIGLLAVSAAGVLSAMSIFWTIPPAYLTGAAAAGGIALVSSIGMMGGFVSPILMGWAKTATGSLQAGFWAMAAILALGALTLLLGIPKSTLASRDKP</sequence>
<dbReference type="Gene3D" id="1.20.1250.20">
    <property type="entry name" value="MFS general substrate transporter like domains"/>
    <property type="match status" value="2"/>
</dbReference>
<feature type="transmembrane region" description="Helical" evidence="7">
    <location>
        <begin position="347"/>
        <end position="369"/>
    </location>
</feature>
<feature type="transmembrane region" description="Helical" evidence="7">
    <location>
        <begin position="376"/>
        <end position="401"/>
    </location>
</feature>
<dbReference type="GO" id="GO:0016020">
    <property type="term" value="C:membrane"/>
    <property type="evidence" value="ECO:0007669"/>
    <property type="project" value="UniProtKB-SubCell"/>
</dbReference>
<reference evidence="9 10" key="1">
    <citation type="submission" date="2019-09" db="EMBL/GenBank/DDBJ databases">
        <authorList>
            <person name="Chandra G."/>
            <person name="Truman W A."/>
        </authorList>
    </citation>
    <scope>NUCLEOTIDE SEQUENCE [LARGE SCALE GENOMIC DNA]</scope>
    <source>
        <strain evidence="9">PS862</strain>
    </source>
</reference>
<evidence type="ECO:0000256" key="4">
    <source>
        <dbReference type="ARBA" id="ARBA00022797"/>
    </source>
</evidence>
<dbReference type="EMBL" id="CABVII010000001">
    <property type="protein sequence ID" value="VVO46085.1"/>
    <property type="molecule type" value="Genomic_DNA"/>
</dbReference>
<gene>
    <name evidence="9" type="primary">nicT_2</name>
    <name evidence="9" type="ORF">PS862_00051</name>
</gene>
<evidence type="ECO:0000256" key="2">
    <source>
        <dbReference type="ARBA" id="ARBA00022448"/>
    </source>
</evidence>
<dbReference type="AlphaFoldDB" id="A0A5E7G3E2"/>
<dbReference type="RefSeq" id="WP_150782920.1">
    <property type="nucleotide sequence ID" value="NZ_CABVII010000001.1"/>
</dbReference>
<evidence type="ECO:0000256" key="1">
    <source>
        <dbReference type="ARBA" id="ARBA00004141"/>
    </source>
</evidence>
<dbReference type="SUPFAM" id="SSF103473">
    <property type="entry name" value="MFS general substrate transporter"/>
    <property type="match status" value="1"/>
</dbReference>
<dbReference type="FunFam" id="1.20.1250.20:FF:000018">
    <property type="entry name" value="MFS transporter permease"/>
    <property type="match status" value="1"/>
</dbReference>
<evidence type="ECO:0000256" key="3">
    <source>
        <dbReference type="ARBA" id="ARBA00022692"/>
    </source>
</evidence>
<keyword evidence="6 7" id="KW-0472">Membrane</keyword>
<protein>
    <submittedName>
        <fullName evidence="9">Metabolite transport protein NicT</fullName>
    </submittedName>
</protein>
<keyword evidence="5 7" id="KW-1133">Transmembrane helix</keyword>
<dbReference type="CDD" id="cd17319">
    <property type="entry name" value="MFS_ExuT_GudP_like"/>
    <property type="match status" value="1"/>
</dbReference>
<dbReference type="Proteomes" id="UP000385207">
    <property type="component" value="Unassembled WGS sequence"/>
</dbReference>
<dbReference type="Pfam" id="PF07690">
    <property type="entry name" value="MFS_1"/>
    <property type="match status" value="1"/>
</dbReference>
<dbReference type="GO" id="GO:0022857">
    <property type="term" value="F:transmembrane transporter activity"/>
    <property type="evidence" value="ECO:0007669"/>
    <property type="project" value="InterPro"/>
</dbReference>
<keyword evidence="4" id="KW-0058">Aromatic hydrocarbons catabolism</keyword>
<evidence type="ECO:0000256" key="6">
    <source>
        <dbReference type="ARBA" id="ARBA00023136"/>
    </source>
</evidence>
<evidence type="ECO:0000256" key="5">
    <source>
        <dbReference type="ARBA" id="ARBA00022989"/>
    </source>
</evidence>
<dbReference type="OrthoDB" id="9773957at2"/>
<dbReference type="PANTHER" id="PTHR43791:SF36">
    <property type="entry name" value="TRANSPORTER, PUTATIVE (AFU_ORTHOLOGUE AFUA_6G08340)-RELATED"/>
    <property type="match status" value="1"/>
</dbReference>
<feature type="transmembrane region" description="Helical" evidence="7">
    <location>
        <begin position="25"/>
        <end position="43"/>
    </location>
</feature>
<feature type="transmembrane region" description="Helical" evidence="7">
    <location>
        <begin position="157"/>
        <end position="176"/>
    </location>
</feature>
<feature type="transmembrane region" description="Helical" evidence="7">
    <location>
        <begin position="322"/>
        <end position="341"/>
    </location>
</feature>
<feature type="domain" description="Major facilitator superfamily (MFS) profile" evidence="8">
    <location>
        <begin position="29"/>
        <end position="437"/>
    </location>
</feature>
<feature type="transmembrane region" description="Helical" evidence="7">
    <location>
        <begin position="289"/>
        <end position="310"/>
    </location>
</feature>
<feature type="transmembrane region" description="Helical" evidence="7">
    <location>
        <begin position="95"/>
        <end position="114"/>
    </location>
</feature>
<dbReference type="PROSITE" id="PS50850">
    <property type="entry name" value="MFS"/>
    <property type="match status" value="1"/>
</dbReference>
<feature type="transmembrane region" description="Helical" evidence="7">
    <location>
        <begin position="188"/>
        <end position="210"/>
    </location>
</feature>
<evidence type="ECO:0000259" key="8">
    <source>
        <dbReference type="PROSITE" id="PS50850"/>
    </source>
</evidence>
<evidence type="ECO:0000256" key="7">
    <source>
        <dbReference type="SAM" id="Phobius"/>
    </source>
</evidence>
<proteinExistence type="predicted"/>